<protein>
    <submittedName>
        <fullName evidence="1">Uncharacterized protein</fullName>
    </submittedName>
</protein>
<dbReference type="Proteomes" id="UP000185657">
    <property type="component" value="Unassembled WGS sequence"/>
</dbReference>
<keyword evidence="2" id="KW-1185">Reference proteome</keyword>
<name>A0ABX2UCR8_9BURK</name>
<sequence>MNSRETGFILVMLRALIKWRASSINGACGSGLLLGGCASEAGRRACEAMYLLHDGLRIKRESSPLAAVAAKPKMKN</sequence>
<evidence type="ECO:0000313" key="2">
    <source>
        <dbReference type="Proteomes" id="UP000185657"/>
    </source>
</evidence>
<comment type="caution">
    <text evidence="1">The sequence shown here is derived from an EMBL/GenBank/DDBJ whole genome shotgun (WGS) entry which is preliminary data.</text>
</comment>
<proteinExistence type="predicted"/>
<evidence type="ECO:0000313" key="1">
    <source>
        <dbReference type="EMBL" id="OAD44254.1"/>
    </source>
</evidence>
<dbReference type="EMBL" id="LVWD01000001">
    <property type="protein sequence ID" value="OAD44254.1"/>
    <property type="molecule type" value="Genomic_DNA"/>
</dbReference>
<accession>A0ABX2UCR8</accession>
<gene>
    <name evidence="1" type="ORF">LPB72_01860</name>
</gene>
<organism evidence="1 2">
    <name type="scientific">Hydrogenophaga crassostreae</name>
    <dbReference type="NCBI Taxonomy" id="1763535"/>
    <lineage>
        <taxon>Bacteria</taxon>
        <taxon>Pseudomonadati</taxon>
        <taxon>Pseudomonadota</taxon>
        <taxon>Betaproteobacteria</taxon>
        <taxon>Burkholderiales</taxon>
        <taxon>Comamonadaceae</taxon>
        <taxon>Hydrogenophaga</taxon>
    </lineage>
</organism>
<reference evidence="1 2" key="1">
    <citation type="submission" date="2016-02" db="EMBL/GenBank/DDBJ databases">
        <title>Draft genome sequence of Hydrogenophaga sp. LPB0072.</title>
        <authorList>
            <person name="Shin S.-K."/>
            <person name="Yi H."/>
        </authorList>
    </citation>
    <scope>NUCLEOTIDE SEQUENCE [LARGE SCALE GENOMIC DNA]</scope>
    <source>
        <strain evidence="1 2">LPB0072</strain>
    </source>
</reference>